<reference evidence="1 2" key="1">
    <citation type="submission" date="2020-07" db="EMBL/GenBank/DDBJ databases">
        <authorList>
            <person name="Zhuang K."/>
            <person name="Ran Y."/>
        </authorList>
    </citation>
    <scope>NUCLEOTIDE SEQUENCE [LARGE SCALE GENOMIC DNA]</scope>
    <source>
        <strain evidence="1 2">WCH-YHL-001</strain>
    </source>
</reference>
<dbReference type="InterPro" id="IPR036689">
    <property type="entry name" value="ESAT-6-like_sf"/>
</dbReference>
<dbReference type="Gene3D" id="1.10.287.1060">
    <property type="entry name" value="ESAT-6-like"/>
    <property type="match status" value="1"/>
</dbReference>
<dbReference type="RefSeq" id="WP_181584014.1">
    <property type="nucleotide sequence ID" value="NZ_CP059399.1"/>
</dbReference>
<evidence type="ECO:0000313" key="2">
    <source>
        <dbReference type="Proteomes" id="UP000515512"/>
    </source>
</evidence>
<keyword evidence="2" id="KW-1185">Reference proteome</keyword>
<dbReference type="EMBL" id="CP059399">
    <property type="protein sequence ID" value="QLY32850.1"/>
    <property type="molecule type" value="Genomic_DNA"/>
</dbReference>
<gene>
    <name evidence="1" type="ORF">H0264_11910</name>
</gene>
<dbReference type="AlphaFoldDB" id="A0A7D6VM97"/>
<dbReference type="InterPro" id="IPR010310">
    <property type="entry name" value="T7SS_ESAT-6-like"/>
</dbReference>
<evidence type="ECO:0000313" key="1">
    <source>
        <dbReference type="EMBL" id="QLY32850.1"/>
    </source>
</evidence>
<name>A0A7D6VM97_9NOCA</name>
<dbReference type="Proteomes" id="UP000515512">
    <property type="component" value="Chromosome"/>
</dbReference>
<sequence length="97" mass="10557">MSDLFAYDEGVAEGASSDLLGVAGGIESSLDELSGFVGRVQSQWEGDEMHTYQAIQSQWNTAADTIREILRQMTGSLENNTGLVRDMRTSVRGAITR</sequence>
<protein>
    <submittedName>
        <fullName evidence="1">WXG100 family type VII secretion target</fullName>
    </submittedName>
</protein>
<dbReference type="Pfam" id="PF06013">
    <property type="entry name" value="WXG100"/>
    <property type="match status" value="1"/>
</dbReference>
<proteinExistence type="predicted"/>
<accession>A0A7D6VM97</accession>
<dbReference type="KEGG" id="nhu:H0264_11910"/>
<organism evidence="1 2">
    <name type="scientific">Nocardia huaxiensis</name>
    <dbReference type="NCBI Taxonomy" id="2755382"/>
    <lineage>
        <taxon>Bacteria</taxon>
        <taxon>Bacillati</taxon>
        <taxon>Actinomycetota</taxon>
        <taxon>Actinomycetes</taxon>
        <taxon>Mycobacteriales</taxon>
        <taxon>Nocardiaceae</taxon>
        <taxon>Nocardia</taxon>
    </lineage>
</organism>
<dbReference type="SUPFAM" id="SSF140453">
    <property type="entry name" value="EsxAB dimer-like"/>
    <property type="match status" value="1"/>
</dbReference>